<proteinExistence type="inferred from homology"/>
<evidence type="ECO:0000313" key="11">
    <source>
        <dbReference type="EMBL" id="EGS22142.1"/>
    </source>
</evidence>
<keyword evidence="5" id="KW-0548">Nucleotidyltransferase</keyword>
<keyword evidence="4 9" id="KW-0808">Transferase</keyword>
<dbReference type="GO" id="GO:0003899">
    <property type="term" value="F:DNA-directed RNA polymerase activity"/>
    <property type="evidence" value="ECO:0007669"/>
    <property type="project" value="InterPro"/>
</dbReference>
<evidence type="ECO:0000256" key="1">
    <source>
        <dbReference type="ARBA" id="ARBA00009762"/>
    </source>
</evidence>
<comment type="similarity">
    <text evidence="1 9">Belongs to the eukaryotic-type primase small subunit family.</text>
</comment>
<keyword evidence="7" id="KW-0479">Metal-binding</keyword>
<evidence type="ECO:0000256" key="4">
    <source>
        <dbReference type="ARBA" id="ARBA00022679"/>
    </source>
</evidence>
<protein>
    <recommendedName>
        <fullName evidence="9">DNA primase</fullName>
        <ecNumber evidence="9">2.7.7.-</ecNumber>
    </recommendedName>
</protein>
<dbReference type="SUPFAM" id="SSF56747">
    <property type="entry name" value="Prim-pol domain"/>
    <property type="match status" value="1"/>
</dbReference>
<keyword evidence="3 9" id="KW-0639">Primosome</keyword>
<feature type="region of interest" description="Disordered" evidence="10">
    <location>
        <begin position="515"/>
        <end position="537"/>
    </location>
</feature>
<dbReference type="GO" id="GO:0006269">
    <property type="term" value="P:DNA replication, synthesis of primer"/>
    <property type="evidence" value="ECO:0007669"/>
    <property type="project" value="UniProtKB-KW"/>
</dbReference>
<name>G0S2A9_CHATD</name>
<dbReference type="KEGG" id="cthr:CTHT_0016590"/>
<evidence type="ECO:0000256" key="7">
    <source>
        <dbReference type="ARBA" id="ARBA00022723"/>
    </source>
</evidence>
<organism evidence="12">
    <name type="scientific">Chaetomium thermophilum (strain DSM 1495 / CBS 144.50 / IMI 039719)</name>
    <name type="common">Thermochaetoides thermophila</name>
    <dbReference type="NCBI Taxonomy" id="759272"/>
    <lineage>
        <taxon>Eukaryota</taxon>
        <taxon>Fungi</taxon>
        <taxon>Dikarya</taxon>
        <taxon>Ascomycota</taxon>
        <taxon>Pezizomycotina</taxon>
        <taxon>Sordariomycetes</taxon>
        <taxon>Sordariomycetidae</taxon>
        <taxon>Sordariales</taxon>
        <taxon>Chaetomiaceae</taxon>
        <taxon>Thermochaetoides</taxon>
    </lineage>
</organism>
<sequence length="537" mass="61392">MSSPAPTSPLAVEEPKAAMQPDSPKEVQDVEMTDATEAEANTNSERPNDASGVNESKADTLDVKLNTTTKAPPIKLEELFDGFDSDDDEFPTSSQPDEQRQSSPDSGPVISTELLRTFYQRFFPWRYMFQWLNHSPTPTNDFKHREFSLWLPNEAVLRYQSYTSADEFRAEVLRVMPARIEIGPVYTANPKDRKLFRNSTVFRPLAKELCFDIDLTDYDDIRTCCDKAKICIKCWQFITMAIKVLDTALRDDFGFKHILWVYSGRRGAHAWVCDKQARILNDEQRKAITGYFEVLTGGQQSGKRVNLRRPLHPHLSRSLDILKDHFQHDVLEKQDPWSDSDKASVLLNQIPDPSLREALRRKWDSSPGRPSALKWADIDALAQSSASSSLDAKDLLDAKQDIVLEHTYPRLDVGVTQKLNHLLKSPFVVHPGTGRICVPIDTRTQAAFEAFDPLAVPTLPQIVREVDAWEKQQATAANGDGEGRRLQDWEKTSLKPYIEYFRWFVLGLMKDERESGIKREREDDDEDRMIKAEDLEF</sequence>
<keyword evidence="6 9" id="KW-0235">DNA replication</keyword>
<dbReference type="Gene3D" id="3.90.920.10">
    <property type="entry name" value="DNA primase, PRIM domain"/>
    <property type="match status" value="1"/>
</dbReference>
<dbReference type="GO" id="GO:0005658">
    <property type="term" value="C:alpha DNA polymerase:primase complex"/>
    <property type="evidence" value="ECO:0007669"/>
    <property type="project" value="UniProtKB-ARBA"/>
</dbReference>
<dbReference type="GO" id="GO:0046872">
    <property type="term" value="F:metal ion binding"/>
    <property type="evidence" value="ECO:0007669"/>
    <property type="project" value="UniProtKB-KW"/>
</dbReference>
<dbReference type="Pfam" id="PF01896">
    <property type="entry name" value="DNA_primase_S"/>
    <property type="match status" value="1"/>
</dbReference>
<keyword evidence="2 9" id="KW-0240">DNA-directed RNA polymerase</keyword>
<evidence type="ECO:0000256" key="3">
    <source>
        <dbReference type="ARBA" id="ARBA00022515"/>
    </source>
</evidence>
<dbReference type="GeneID" id="18255697"/>
<evidence type="ECO:0000256" key="6">
    <source>
        <dbReference type="ARBA" id="ARBA00022705"/>
    </source>
</evidence>
<dbReference type="InterPro" id="IPR014052">
    <property type="entry name" value="DNA_primase_ssu_euk/arc"/>
</dbReference>
<gene>
    <name evidence="11" type="ORF">CTHT_0016590</name>
</gene>
<dbReference type="AlphaFoldDB" id="G0S2A9"/>
<reference evidence="11 12" key="1">
    <citation type="journal article" date="2011" name="Cell">
        <title>Insight into structure and assembly of the nuclear pore complex by utilizing the genome of a eukaryotic thermophile.</title>
        <authorList>
            <person name="Amlacher S."/>
            <person name="Sarges P."/>
            <person name="Flemming D."/>
            <person name="van Noort V."/>
            <person name="Kunze R."/>
            <person name="Devos D.P."/>
            <person name="Arumugam M."/>
            <person name="Bork P."/>
            <person name="Hurt E."/>
        </authorList>
    </citation>
    <scope>NUCLEOTIDE SEQUENCE [LARGE SCALE GENOMIC DNA]</scope>
    <source>
        <strain evidence="12">DSM 1495 / CBS 144.50 / IMI 039719</strain>
    </source>
</reference>
<dbReference type="HOGENOM" id="CLU_028288_1_0_1"/>
<feature type="compositionally biased region" description="Acidic residues" evidence="10">
    <location>
        <begin position="79"/>
        <end position="90"/>
    </location>
</feature>
<accession>G0S2A9</accession>
<dbReference type="EC" id="2.7.7.-" evidence="9"/>
<evidence type="ECO:0000256" key="8">
    <source>
        <dbReference type="ARBA" id="ARBA00023163"/>
    </source>
</evidence>
<evidence type="ECO:0000256" key="10">
    <source>
        <dbReference type="SAM" id="MobiDB-lite"/>
    </source>
</evidence>
<keyword evidence="8" id="KW-0804">Transcription</keyword>
<evidence type="ECO:0000256" key="9">
    <source>
        <dbReference type="RuleBase" id="RU003514"/>
    </source>
</evidence>
<dbReference type="STRING" id="759272.G0S2A9"/>
<dbReference type="RefSeq" id="XP_006692161.1">
    <property type="nucleotide sequence ID" value="XM_006692098.1"/>
</dbReference>
<dbReference type="OrthoDB" id="19606at2759"/>
<evidence type="ECO:0000256" key="2">
    <source>
        <dbReference type="ARBA" id="ARBA00022478"/>
    </source>
</evidence>
<dbReference type="EMBL" id="GL988040">
    <property type="protein sequence ID" value="EGS22142.1"/>
    <property type="molecule type" value="Genomic_DNA"/>
</dbReference>
<dbReference type="Proteomes" id="UP000008066">
    <property type="component" value="Unassembled WGS sequence"/>
</dbReference>
<dbReference type="PANTHER" id="PTHR10536">
    <property type="entry name" value="DNA PRIMASE SMALL SUBUNIT"/>
    <property type="match status" value="1"/>
</dbReference>
<dbReference type="OMA" id="NVTRGFN"/>
<feature type="compositionally biased region" description="Basic and acidic residues" evidence="10">
    <location>
        <begin position="528"/>
        <end position="537"/>
    </location>
</feature>
<feature type="region of interest" description="Disordered" evidence="10">
    <location>
        <begin position="1"/>
        <end position="109"/>
    </location>
</feature>
<feature type="compositionally biased region" description="Polar residues" evidence="10">
    <location>
        <begin position="91"/>
        <end position="105"/>
    </location>
</feature>
<dbReference type="InterPro" id="IPR002755">
    <property type="entry name" value="DNA_primase_S"/>
</dbReference>
<keyword evidence="12" id="KW-1185">Reference proteome</keyword>
<evidence type="ECO:0000256" key="5">
    <source>
        <dbReference type="ARBA" id="ARBA00022695"/>
    </source>
</evidence>
<dbReference type="NCBIfam" id="TIGR00335">
    <property type="entry name" value="primase_sml"/>
    <property type="match status" value="1"/>
</dbReference>
<evidence type="ECO:0000313" key="12">
    <source>
        <dbReference type="Proteomes" id="UP000008066"/>
    </source>
</evidence>
<dbReference type="eggNOG" id="KOG2851">
    <property type="taxonomic scope" value="Eukaryota"/>
</dbReference>
<dbReference type="FunFam" id="3.90.920.10:FF:000002">
    <property type="entry name" value="DNA primase"/>
    <property type="match status" value="1"/>
</dbReference>
<dbReference type="CDD" id="cd04860">
    <property type="entry name" value="AE_Prim_S"/>
    <property type="match status" value="1"/>
</dbReference>